<comment type="caution">
    <text evidence="2">The sequence shown here is derived from an EMBL/GenBank/DDBJ whole genome shotgun (WGS) entry which is preliminary data.</text>
</comment>
<accession>A0ABP7K2R4</accession>
<evidence type="ECO:0000313" key="2">
    <source>
        <dbReference type="EMBL" id="GAA3863937.1"/>
    </source>
</evidence>
<organism evidence="2 3">
    <name type="scientific">Celeribacter arenosi</name>
    <dbReference type="NCBI Taxonomy" id="792649"/>
    <lineage>
        <taxon>Bacteria</taxon>
        <taxon>Pseudomonadati</taxon>
        <taxon>Pseudomonadota</taxon>
        <taxon>Alphaproteobacteria</taxon>
        <taxon>Rhodobacterales</taxon>
        <taxon>Roseobacteraceae</taxon>
        <taxon>Celeribacter</taxon>
    </lineage>
</organism>
<dbReference type="PANTHER" id="PTHR46938">
    <property type="entry name" value="DISCOIDIN-1 SUBUNIT A-RELATED-RELATED"/>
    <property type="match status" value="1"/>
</dbReference>
<dbReference type="SUPFAM" id="SSF141086">
    <property type="entry name" value="Agglutinin HPA-like"/>
    <property type="match status" value="1"/>
</dbReference>
<dbReference type="InterPro" id="IPR037221">
    <property type="entry name" value="H-type_lectin_dom_sf"/>
</dbReference>
<sequence>MVRIDTHQLGVEQGSLLLFSDFQDGGEMWTGHGPREMRRVVDFSESFSVNPVVTVAISMLDMDTAKNHRVDIAAEDIGREGFTIVFKTWGDTKIARVRVDWTALGAVRHEEDWDIR</sequence>
<protein>
    <submittedName>
        <fullName evidence="2">H-type lectin domain-containing protein</fullName>
    </submittedName>
</protein>
<proteinExistence type="predicted"/>
<reference evidence="3" key="1">
    <citation type="journal article" date="2019" name="Int. J. Syst. Evol. Microbiol.">
        <title>The Global Catalogue of Microorganisms (GCM) 10K type strain sequencing project: providing services to taxonomists for standard genome sequencing and annotation.</title>
        <authorList>
            <consortium name="The Broad Institute Genomics Platform"/>
            <consortium name="The Broad Institute Genome Sequencing Center for Infectious Disease"/>
            <person name="Wu L."/>
            <person name="Ma J."/>
        </authorList>
    </citation>
    <scope>NUCLEOTIDE SEQUENCE [LARGE SCALE GENOMIC DNA]</scope>
    <source>
        <strain evidence="3">JCM 17190</strain>
    </source>
</reference>
<dbReference type="Gene3D" id="2.60.40.2080">
    <property type="match status" value="1"/>
</dbReference>
<name>A0ABP7K2R4_9RHOB</name>
<dbReference type="EMBL" id="BAABDF010000006">
    <property type="protein sequence ID" value="GAA3863937.1"/>
    <property type="molecule type" value="Genomic_DNA"/>
</dbReference>
<gene>
    <name evidence="2" type="ORF">GCM10022404_12920</name>
</gene>
<dbReference type="Proteomes" id="UP001399917">
    <property type="component" value="Unassembled WGS sequence"/>
</dbReference>
<evidence type="ECO:0000313" key="3">
    <source>
        <dbReference type="Proteomes" id="UP001399917"/>
    </source>
</evidence>
<dbReference type="InterPro" id="IPR052487">
    <property type="entry name" value="Galactose-binding_lectin"/>
</dbReference>
<feature type="domain" description="H-type lectin" evidence="1">
    <location>
        <begin position="40"/>
        <end position="103"/>
    </location>
</feature>
<keyword evidence="3" id="KW-1185">Reference proteome</keyword>
<dbReference type="InterPro" id="IPR019019">
    <property type="entry name" value="H-type_lectin_domain"/>
</dbReference>
<dbReference type="Pfam" id="PF09458">
    <property type="entry name" value="H_lectin"/>
    <property type="match status" value="1"/>
</dbReference>
<evidence type="ECO:0000259" key="1">
    <source>
        <dbReference type="Pfam" id="PF09458"/>
    </source>
</evidence>
<dbReference type="RefSeq" id="WP_344845269.1">
    <property type="nucleotide sequence ID" value="NZ_BAABDF010000006.1"/>
</dbReference>